<proteinExistence type="predicted"/>
<keyword evidence="4" id="KW-1185">Reference proteome</keyword>
<evidence type="ECO:0000313" key="4">
    <source>
        <dbReference type="Proteomes" id="UP001174934"/>
    </source>
</evidence>
<evidence type="ECO:0000256" key="2">
    <source>
        <dbReference type="SAM" id="Phobius"/>
    </source>
</evidence>
<keyword evidence="2" id="KW-1133">Transmembrane helix</keyword>
<evidence type="ECO:0000256" key="1">
    <source>
        <dbReference type="SAM" id="MobiDB-lite"/>
    </source>
</evidence>
<keyword evidence="2" id="KW-0812">Transmembrane</keyword>
<dbReference type="EMBL" id="JAULSR010000002">
    <property type="protein sequence ID" value="KAK0629232.1"/>
    <property type="molecule type" value="Genomic_DNA"/>
</dbReference>
<name>A0AA39X964_9PEZI</name>
<dbReference type="AlphaFoldDB" id="A0AA39X964"/>
<comment type="caution">
    <text evidence="3">The sequence shown here is derived from an EMBL/GenBank/DDBJ whole genome shotgun (WGS) entry which is preliminary data.</text>
</comment>
<evidence type="ECO:0000313" key="3">
    <source>
        <dbReference type="EMBL" id="KAK0629232.1"/>
    </source>
</evidence>
<feature type="transmembrane region" description="Helical" evidence="2">
    <location>
        <begin position="21"/>
        <end position="38"/>
    </location>
</feature>
<accession>A0AA39X964</accession>
<feature type="region of interest" description="Disordered" evidence="1">
    <location>
        <begin position="103"/>
        <end position="140"/>
    </location>
</feature>
<reference evidence="3" key="1">
    <citation type="submission" date="2023-06" db="EMBL/GenBank/DDBJ databases">
        <title>Genome-scale phylogeny and comparative genomics of the fungal order Sordariales.</title>
        <authorList>
            <consortium name="Lawrence Berkeley National Laboratory"/>
            <person name="Hensen N."/>
            <person name="Bonometti L."/>
            <person name="Westerberg I."/>
            <person name="Brannstrom I.O."/>
            <person name="Guillou S."/>
            <person name="Cros-Aarteil S."/>
            <person name="Calhoun S."/>
            <person name="Haridas S."/>
            <person name="Kuo A."/>
            <person name="Mondo S."/>
            <person name="Pangilinan J."/>
            <person name="Riley R."/>
            <person name="LaButti K."/>
            <person name="Andreopoulos B."/>
            <person name="Lipzen A."/>
            <person name="Chen C."/>
            <person name="Yanf M."/>
            <person name="Daum C."/>
            <person name="Ng V."/>
            <person name="Clum A."/>
            <person name="Steindorff A."/>
            <person name="Ohm R."/>
            <person name="Martin F."/>
            <person name="Silar P."/>
            <person name="Natvig D."/>
            <person name="Lalanne C."/>
            <person name="Gautier V."/>
            <person name="Ament-velasquez S.L."/>
            <person name="Kruys A."/>
            <person name="Hutchinson M.I."/>
            <person name="Powell A.J."/>
            <person name="Barry K."/>
            <person name="Miller A.N."/>
            <person name="Grigoriev I.V."/>
            <person name="Debuchy R."/>
            <person name="Gladieux P."/>
            <person name="Thoren M.H."/>
            <person name="Johannesson H."/>
        </authorList>
    </citation>
    <scope>NUCLEOTIDE SEQUENCE</scope>
    <source>
        <strain evidence="3">SMH3391-2</strain>
    </source>
</reference>
<dbReference type="Proteomes" id="UP001174934">
    <property type="component" value="Unassembled WGS sequence"/>
</dbReference>
<keyword evidence="2" id="KW-0472">Membrane</keyword>
<organism evidence="3 4">
    <name type="scientific">Bombardia bombarda</name>
    <dbReference type="NCBI Taxonomy" id="252184"/>
    <lineage>
        <taxon>Eukaryota</taxon>
        <taxon>Fungi</taxon>
        <taxon>Dikarya</taxon>
        <taxon>Ascomycota</taxon>
        <taxon>Pezizomycotina</taxon>
        <taxon>Sordariomycetes</taxon>
        <taxon>Sordariomycetidae</taxon>
        <taxon>Sordariales</taxon>
        <taxon>Lasiosphaeriaceae</taxon>
        <taxon>Bombardia</taxon>
    </lineage>
</organism>
<gene>
    <name evidence="3" type="ORF">B0T17DRAFT_181423</name>
</gene>
<protein>
    <submittedName>
        <fullName evidence="3">Uncharacterized protein</fullName>
    </submittedName>
</protein>
<sequence>MRSGNRVCRHSTLDNNTTNTLRPFFFFFFFFFFNFSHINTQVPNPALFLLSSSPCSYLASQLPKWLVVRALRAYESQASQLVIVPTLSIHAHGYCSSQADTRTLTPTKCPERRPDPTPNLATVRHPSSLSHANNGHDHIL</sequence>